<dbReference type="InterPro" id="IPR017850">
    <property type="entry name" value="Alkaline_phosphatase_core_sf"/>
</dbReference>
<keyword evidence="3" id="KW-1185">Reference proteome</keyword>
<dbReference type="Pfam" id="PF00884">
    <property type="entry name" value="Sulfatase"/>
    <property type="match status" value="1"/>
</dbReference>
<dbReference type="PATRIC" id="fig|476652.3.peg.2590"/>
<dbReference type="Pfam" id="PF00239">
    <property type="entry name" value="Resolvase"/>
    <property type="match status" value="1"/>
</dbReference>
<dbReference type="InterPro" id="IPR036162">
    <property type="entry name" value="Resolvase-like_N_sf"/>
</dbReference>
<dbReference type="EMBL" id="LDZY01000007">
    <property type="protein sequence ID" value="KLU65849.1"/>
    <property type="molecule type" value="Genomic_DNA"/>
</dbReference>
<dbReference type="CDD" id="cd00338">
    <property type="entry name" value="Ser_Recombinase"/>
    <property type="match status" value="1"/>
</dbReference>
<evidence type="ECO:0000313" key="2">
    <source>
        <dbReference type="EMBL" id="KLU65849.1"/>
    </source>
</evidence>
<proteinExistence type="predicted"/>
<evidence type="ECO:0000259" key="1">
    <source>
        <dbReference type="PROSITE" id="PS51736"/>
    </source>
</evidence>
<dbReference type="GO" id="GO:0000150">
    <property type="term" value="F:DNA strand exchange activity"/>
    <property type="evidence" value="ECO:0007669"/>
    <property type="project" value="InterPro"/>
</dbReference>
<dbReference type="Gene3D" id="3.40.50.1390">
    <property type="entry name" value="Resolvase, N-terminal catalytic domain"/>
    <property type="match status" value="1"/>
</dbReference>
<dbReference type="PANTHER" id="PTHR30461">
    <property type="entry name" value="DNA-INVERTASE FROM LAMBDOID PROPHAGE"/>
    <property type="match status" value="1"/>
</dbReference>
<dbReference type="AlphaFoldDB" id="A0A0J1FQR5"/>
<dbReference type="PROSITE" id="PS51736">
    <property type="entry name" value="RECOMBINASES_3"/>
    <property type="match status" value="1"/>
</dbReference>
<dbReference type="InterPro" id="IPR006119">
    <property type="entry name" value="Resolv_N"/>
</dbReference>
<dbReference type="SMART" id="SM00857">
    <property type="entry name" value="Resolvase"/>
    <property type="match status" value="1"/>
</dbReference>
<gene>
    <name evidence="2" type="ORF">DEAC_c24790</name>
</gene>
<dbReference type="GO" id="GO:0003677">
    <property type="term" value="F:DNA binding"/>
    <property type="evidence" value="ECO:0007669"/>
    <property type="project" value="InterPro"/>
</dbReference>
<dbReference type="SUPFAM" id="SSF53649">
    <property type="entry name" value="Alkaline phosphatase-like"/>
    <property type="match status" value="1"/>
</dbReference>
<protein>
    <recommendedName>
        <fullName evidence="1">Resolvase/invertase-type recombinase catalytic domain-containing protein</fullName>
    </recommendedName>
</protein>
<dbReference type="STRING" id="476652.DEAC_c24790"/>
<dbReference type="InterPro" id="IPR000917">
    <property type="entry name" value="Sulfatase_N"/>
</dbReference>
<accession>A0A0J1FQR5</accession>
<organism evidence="2 3">
    <name type="scientific">Desulfosporosinus acididurans</name>
    <dbReference type="NCBI Taxonomy" id="476652"/>
    <lineage>
        <taxon>Bacteria</taxon>
        <taxon>Bacillati</taxon>
        <taxon>Bacillota</taxon>
        <taxon>Clostridia</taxon>
        <taxon>Eubacteriales</taxon>
        <taxon>Desulfitobacteriaceae</taxon>
        <taxon>Desulfosporosinus</taxon>
    </lineage>
</organism>
<evidence type="ECO:0000313" key="3">
    <source>
        <dbReference type="Proteomes" id="UP000036356"/>
    </source>
</evidence>
<reference evidence="2 3" key="1">
    <citation type="submission" date="2015-06" db="EMBL/GenBank/DDBJ databases">
        <title>Draft genome of the moderately acidophilic sulfate reducer Candidatus Desulfosporosinus acididurans strain M1.</title>
        <authorList>
            <person name="Poehlein A."/>
            <person name="Petzsch P."/>
            <person name="Johnson B.D."/>
            <person name="Schloemann M."/>
            <person name="Daniel R."/>
            <person name="Muehling M."/>
        </authorList>
    </citation>
    <scope>NUCLEOTIDE SEQUENCE [LARGE SCALE GENOMIC DNA]</scope>
    <source>
        <strain evidence="2 3">M1</strain>
    </source>
</reference>
<dbReference type="PANTHER" id="PTHR30461:SF23">
    <property type="entry name" value="DNA RECOMBINASE-RELATED"/>
    <property type="match status" value="1"/>
</dbReference>
<dbReference type="SUPFAM" id="SSF53041">
    <property type="entry name" value="Resolvase-like"/>
    <property type="match status" value="1"/>
</dbReference>
<name>A0A0J1FQR5_9FIRM</name>
<dbReference type="InterPro" id="IPR050639">
    <property type="entry name" value="SSR_resolvase"/>
</dbReference>
<dbReference type="Gene3D" id="3.40.720.10">
    <property type="entry name" value="Alkaline Phosphatase, subunit A"/>
    <property type="match status" value="1"/>
</dbReference>
<feature type="domain" description="Resolvase/invertase-type recombinase catalytic" evidence="1">
    <location>
        <begin position="25"/>
        <end position="194"/>
    </location>
</feature>
<dbReference type="Proteomes" id="UP000036356">
    <property type="component" value="Unassembled WGS sequence"/>
</dbReference>
<comment type="caution">
    <text evidence="2">The sequence shown here is derived from an EMBL/GenBank/DDBJ whole genome shotgun (WGS) entry which is preliminary data.</text>
</comment>
<sequence length="194" mass="22492">MATVTVIPAKSMQELKGLEATAKLRVCAYARVSTDNEEQISSYQAQVEHYTSYIQNNPAWEFVDIFSDEGISGTNTKKREGFNRMIEECMAGKIDMVITKSISRFARNTLDTLKYVRQLKEKGVAIYLDVIPYAQYMIRPIEALPSILHRQGYATSAIHTYDNWFYNRNNVYKEMGFDKFISKEFFDRPEYKGQ</sequence>